<dbReference type="EMBL" id="SSUX01000008">
    <property type="protein sequence ID" value="THJ44927.1"/>
    <property type="molecule type" value="Genomic_DNA"/>
</dbReference>
<protein>
    <submittedName>
        <fullName evidence="1">Uncharacterized protein</fullName>
    </submittedName>
</protein>
<dbReference type="RefSeq" id="WP_136501749.1">
    <property type="nucleotide sequence ID" value="NZ_SSUX01000008.1"/>
</dbReference>
<comment type="caution">
    <text evidence="1">The sequence shown here is derived from an EMBL/GenBank/DDBJ whole genome shotgun (WGS) entry which is preliminary data.</text>
</comment>
<sequence length="373" mass="42323">MNAATPINQITSAKERSPQAVAVATEWAAEFTRMGMYAIKAQSICDRVSPCFMAGWAKFHSNVEVIDSWQLFKGGAAHRFLIERVLQVTDKEIVRINEKYGHIYEVTRMEFHKVACLLERLTKEVDVIQSMGLVMMIVAESTPSEMEQIFSIAIANDLSALDNHRIHNFIAYEERNKVLLAIRRYISLNEQAREKMLELHSLTESKNMEENLQWFSFAIEHVFYPEKIKELIEEASDATPLHIVSKLKEGLQDKFKSKISQAGQEQGKPVRIEFKLWNNPASKEIKNLHRLIECAYLIMGEHNPNQHLLQFLSAADDSAGTNIKGSNGQSVRVFKEVVKTTLSADSVDKLLALLDAPSDLLVDMVRDHARPSV</sequence>
<proteinExistence type="predicted"/>
<accession>A0A4S5CGH4</accession>
<organism evidence="1 2">
    <name type="scientific">Aeromonas veronii</name>
    <dbReference type="NCBI Taxonomy" id="654"/>
    <lineage>
        <taxon>Bacteria</taxon>
        <taxon>Pseudomonadati</taxon>
        <taxon>Pseudomonadota</taxon>
        <taxon>Gammaproteobacteria</taxon>
        <taxon>Aeromonadales</taxon>
        <taxon>Aeromonadaceae</taxon>
        <taxon>Aeromonas</taxon>
    </lineage>
</organism>
<reference evidence="1 2" key="1">
    <citation type="submission" date="2019-04" db="EMBL/GenBank/DDBJ databases">
        <title>Comparative genomics of Aeromonas veronii strains pathogenic to fish.</title>
        <authorList>
            <person name="Cascarano M.C."/>
            <person name="Smyrli M."/>
            <person name="Katharios P."/>
        </authorList>
    </citation>
    <scope>NUCLEOTIDE SEQUENCE [LARGE SCALE GENOMIC DNA]</scope>
    <source>
        <strain evidence="1 2">XU1</strain>
    </source>
</reference>
<dbReference type="AlphaFoldDB" id="A0A4S5CGH4"/>
<evidence type="ECO:0000313" key="2">
    <source>
        <dbReference type="Proteomes" id="UP000309618"/>
    </source>
</evidence>
<name>A0A4S5CGH4_AERVE</name>
<gene>
    <name evidence="1" type="ORF">E8Q35_12105</name>
</gene>
<dbReference type="Proteomes" id="UP000309618">
    <property type="component" value="Unassembled WGS sequence"/>
</dbReference>
<evidence type="ECO:0000313" key="1">
    <source>
        <dbReference type="EMBL" id="THJ44927.1"/>
    </source>
</evidence>